<sequence>SEGDDPHPMFFTFIHPPSRSWMFDDQQQIRKPKFYFLQMNLHKIP</sequence>
<dbReference type="AlphaFoldDB" id="A0A1A8GDE8"/>
<protein>
    <submittedName>
        <fullName evidence="1">Uncharacterized protein</fullName>
    </submittedName>
</protein>
<gene>
    <name evidence="1" type="primary">Nfu_g_1_016208</name>
</gene>
<feature type="non-terminal residue" evidence="1">
    <location>
        <position position="1"/>
    </location>
</feature>
<reference evidence="1" key="2">
    <citation type="submission" date="2016-06" db="EMBL/GenBank/DDBJ databases">
        <title>The genome of a short-lived fish provides insights into sex chromosome evolution and the genetic control of aging.</title>
        <authorList>
            <person name="Reichwald K."/>
            <person name="Felder M."/>
            <person name="Petzold A."/>
            <person name="Koch P."/>
            <person name="Groth M."/>
            <person name="Platzer M."/>
        </authorList>
    </citation>
    <scope>NUCLEOTIDE SEQUENCE</scope>
    <source>
        <tissue evidence="1">Brain</tissue>
    </source>
</reference>
<feature type="non-terminal residue" evidence="1">
    <location>
        <position position="45"/>
    </location>
</feature>
<name>A0A1A8GDE8_9TELE</name>
<evidence type="ECO:0000313" key="1">
    <source>
        <dbReference type="EMBL" id="SBQ68394.1"/>
    </source>
</evidence>
<dbReference type="EMBL" id="HAEC01000317">
    <property type="protein sequence ID" value="SBQ68394.1"/>
    <property type="molecule type" value="Transcribed_RNA"/>
</dbReference>
<organism evidence="1">
    <name type="scientific">Nothobranchius korthausae</name>
    <dbReference type="NCBI Taxonomy" id="1143690"/>
    <lineage>
        <taxon>Eukaryota</taxon>
        <taxon>Metazoa</taxon>
        <taxon>Chordata</taxon>
        <taxon>Craniata</taxon>
        <taxon>Vertebrata</taxon>
        <taxon>Euteleostomi</taxon>
        <taxon>Actinopterygii</taxon>
        <taxon>Neopterygii</taxon>
        <taxon>Teleostei</taxon>
        <taxon>Neoteleostei</taxon>
        <taxon>Acanthomorphata</taxon>
        <taxon>Ovalentaria</taxon>
        <taxon>Atherinomorphae</taxon>
        <taxon>Cyprinodontiformes</taxon>
        <taxon>Nothobranchiidae</taxon>
        <taxon>Nothobranchius</taxon>
    </lineage>
</organism>
<accession>A0A1A8GDE8</accession>
<proteinExistence type="predicted"/>
<reference evidence="1" key="1">
    <citation type="submission" date="2016-05" db="EMBL/GenBank/DDBJ databases">
        <authorList>
            <person name="Lavstsen T."/>
            <person name="Jespersen J.S."/>
        </authorList>
    </citation>
    <scope>NUCLEOTIDE SEQUENCE</scope>
    <source>
        <tissue evidence="1">Brain</tissue>
    </source>
</reference>